<dbReference type="InterPro" id="IPR017476">
    <property type="entry name" value="UDP-Glc/GDP-Man"/>
</dbReference>
<dbReference type="InterPro" id="IPR014026">
    <property type="entry name" value="UDP-Glc/GDP-Man_DH_dimer"/>
</dbReference>
<dbReference type="InterPro" id="IPR013328">
    <property type="entry name" value="6PGD_dom2"/>
</dbReference>
<dbReference type="AlphaFoldDB" id="E3HCU8"/>
<evidence type="ECO:0000256" key="5">
    <source>
        <dbReference type="ARBA" id="ARBA00023027"/>
    </source>
</evidence>
<feature type="binding site" evidence="10">
    <location>
        <position position="34"/>
    </location>
    <ligand>
        <name>NAD(+)</name>
        <dbReference type="ChEBI" id="CHEBI:57540"/>
    </ligand>
</feature>
<feature type="binding site" evidence="9">
    <location>
        <position position="250"/>
    </location>
    <ligand>
        <name>substrate</name>
    </ligand>
</feature>
<dbReference type="Pfam" id="PF03720">
    <property type="entry name" value="UDPG_MGDP_dh_C"/>
    <property type="match status" value="1"/>
</dbReference>
<evidence type="ECO:0000256" key="10">
    <source>
        <dbReference type="PIRSR" id="PIRSR500134-3"/>
    </source>
</evidence>
<protein>
    <recommendedName>
        <fullName evidence="3 7">UDP-glucose 6-dehydrogenase</fullName>
        <ecNumber evidence="3 7">1.1.1.22</ecNumber>
    </recommendedName>
</protein>
<evidence type="ECO:0000256" key="3">
    <source>
        <dbReference type="ARBA" id="ARBA00012954"/>
    </source>
</evidence>
<dbReference type="EC" id="1.1.1.22" evidence="3 7"/>
<dbReference type="PANTHER" id="PTHR43750:SF2">
    <property type="entry name" value="UDP-GLUCOSE 6-DEHYDROGENASE"/>
    <property type="match status" value="1"/>
</dbReference>
<dbReference type="Gene3D" id="1.10.1040.10">
    <property type="entry name" value="N-(1-d-carboxylethyl)-l-norvaline Dehydrogenase, domain 2"/>
    <property type="match status" value="1"/>
</dbReference>
<comment type="catalytic activity">
    <reaction evidence="6 7">
        <text>UDP-alpha-D-glucose + 2 NAD(+) + H2O = UDP-alpha-D-glucuronate + 2 NADH + 3 H(+)</text>
        <dbReference type="Rhea" id="RHEA:23596"/>
        <dbReference type="ChEBI" id="CHEBI:15377"/>
        <dbReference type="ChEBI" id="CHEBI:15378"/>
        <dbReference type="ChEBI" id="CHEBI:57540"/>
        <dbReference type="ChEBI" id="CHEBI:57945"/>
        <dbReference type="ChEBI" id="CHEBI:58052"/>
        <dbReference type="ChEBI" id="CHEBI:58885"/>
        <dbReference type="EC" id="1.1.1.22"/>
    </reaction>
</comment>
<evidence type="ECO:0000256" key="8">
    <source>
        <dbReference type="PIRSR" id="PIRSR500134-1"/>
    </source>
</evidence>
<evidence type="ECO:0000256" key="2">
    <source>
        <dbReference type="ARBA" id="ARBA00006601"/>
    </source>
</evidence>
<evidence type="ECO:0000256" key="1">
    <source>
        <dbReference type="ARBA" id="ARBA00004701"/>
    </source>
</evidence>
<dbReference type="PIRSF" id="PIRSF000124">
    <property type="entry name" value="UDPglc_GDPman_dh"/>
    <property type="match status" value="1"/>
</dbReference>
<dbReference type="InterPro" id="IPR036220">
    <property type="entry name" value="UDP-Glc/GDP-Man_DH_C_sf"/>
</dbReference>
<dbReference type="GO" id="GO:0003979">
    <property type="term" value="F:UDP-glucose 6-dehydrogenase activity"/>
    <property type="evidence" value="ECO:0007669"/>
    <property type="project" value="UniProtKB-EC"/>
</dbReference>
<dbReference type="OrthoDB" id="9803238at2"/>
<feature type="active site" description="Nucleophile" evidence="8">
    <location>
        <position position="253"/>
    </location>
</feature>
<feature type="binding site" evidence="10">
    <location>
        <position position="256"/>
    </location>
    <ligand>
        <name>NAD(+)</name>
        <dbReference type="ChEBI" id="CHEBI:57540"/>
    </ligand>
</feature>
<evidence type="ECO:0000256" key="4">
    <source>
        <dbReference type="ARBA" id="ARBA00023002"/>
    </source>
</evidence>
<dbReference type="SUPFAM" id="SSF48179">
    <property type="entry name" value="6-phosphogluconate dehydrogenase C-terminal domain-like"/>
    <property type="match status" value="1"/>
</dbReference>
<evidence type="ECO:0000313" key="12">
    <source>
        <dbReference type="EMBL" id="ADO84004.1"/>
    </source>
</evidence>
<feature type="binding site" evidence="9">
    <location>
        <begin position="142"/>
        <end position="145"/>
    </location>
    <ligand>
        <name>substrate</name>
    </ligand>
</feature>
<dbReference type="UniPathway" id="UPA00038">
    <property type="reaction ID" value="UER00491"/>
</dbReference>
<gene>
    <name evidence="12" type="ordered locus">Ilyop_2242</name>
</gene>
<feature type="binding site" evidence="10">
    <location>
        <position position="83"/>
    </location>
    <ligand>
        <name>NAD(+)</name>
        <dbReference type="ChEBI" id="CHEBI:57540"/>
    </ligand>
</feature>
<feature type="binding site" evidence="10">
    <location>
        <position position="29"/>
    </location>
    <ligand>
        <name>NAD(+)</name>
        <dbReference type="ChEBI" id="CHEBI:57540"/>
    </ligand>
</feature>
<evidence type="ECO:0000256" key="7">
    <source>
        <dbReference type="PIRNR" id="PIRNR000124"/>
    </source>
</evidence>
<dbReference type="Gene3D" id="3.40.50.720">
    <property type="entry name" value="NAD(P)-binding Rossmann-like Domain"/>
    <property type="match status" value="2"/>
</dbReference>
<dbReference type="InterPro" id="IPR028357">
    <property type="entry name" value="UDPglc_DH_bac"/>
</dbReference>
<dbReference type="PIRSF" id="PIRSF500134">
    <property type="entry name" value="UDPglc_DH_bac"/>
    <property type="match status" value="1"/>
</dbReference>
<keyword evidence="5 7" id="KW-0520">NAD</keyword>
<dbReference type="KEGG" id="ipo:Ilyop_2242"/>
<dbReference type="InterPro" id="IPR036291">
    <property type="entry name" value="NAD(P)-bd_dom_sf"/>
</dbReference>
<evidence type="ECO:0000256" key="6">
    <source>
        <dbReference type="ARBA" id="ARBA00047473"/>
    </source>
</evidence>
<dbReference type="InterPro" id="IPR008927">
    <property type="entry name" value="6-PGluconate_DH-like_C_sf"/>
</dbReference>
<dbReference type="Pfam" id="PF00984">
    <property type="entry name" value="UDPG_MGDP_dh"/>
    <property type="match status" value="1"/>
</dbReference>
<dbReference type="EMBL" id="CP002282">
    <property type="protein sequence ID" value="ADO84004.1"/>
    <property type="molecule type" value="Genomic_DNA"/>
</dbReference>
<dbReference type="InterPro" id="IPR001732">
    <property type="entry name" value="UDP-Glc/GDP-Man_DH_N"/>
</dbReference>
<dbReference type="SMART" id="SM00984">
    <property type="entry name" value="UDPG_MGDP_dh_C"/>
    <property type="match status" value="1"/>
</dbReference>
<feature type="binding site" evidence="9">
    <location>
        <position position="388"/>
    </location>
    <ligand>
        <name>substrate</name>
    </ligand>
</feature>
<dbReference type="InterPro" id="IPR014027">
    <property type="entry name" value="UDP-Glc/GDP-Man_DH_C"/>
</dbReference>
<reference evidence="12 13" key="1">
    <citation type="journal article" date="2010" name="Stand. Genomic Sci.">
        <title>Complete genome sequence of Ilyobacter polytropus type strain (CuHbu1).</title>
        <authorList>
            <person name="Sikorski J."/>
            <person name="Chertkov O."/>
            <person name="Lapidus A."/>
            <person name="Nolan M."/>
            <person name="Lucas S."/>
            <person name="Del Rio T.G."/>
            <person name="Tice H."/>
            <person name="Cheng J.F."/>
            <person name="Tapia R."/>
            <person name="Han C."/>
            <person name="Goodwin L."/>
            <person name="Pitluck S."/>
            <person name="Liolios K."/>
            <person name="Ivanova N."/>
            <person name="Mavromatis K."/>
            <person name="Mikhailova N."/>
            <person name="Pati A."/>
            <person name="Chen A."/>
            <person name="Palaniappan K."/>
            <person name="Land M."/>
            <person name="Hauser L."/>
            <person name="Chang Y.J."/>
            <person name="Jeffries C.D."/>
            <person name="Brambilla E."/>
            <person name="Yasawong M."/>
            <person name="Rohde M."/>
            <person name="Pukall R."/>
            <person name="Spring S."/>
            <person name="Goker M."/>
            <person name="Woyke T."/>
            <person name="Bristow J."/>
            <person name="Eisen J.A."/>
            <person name="Markowitz V."/>
            <person name="Hugenholtz P."/>
            <person name="Kyrpides N.C."/>
            <person name="Klenk H.P."/>
        </authorList>
    </citation>
    <scope>NUCLEOTIDE SEQUENCE [LARGE SCALE GENOMIC DNA]</scope>
    <source>
        <strain evidence="13">ATCC 51220 / DSM 2926 / LMG 16218 / CuHBu1</strain>
        <plasmid evidence="13">pILYOP01</plasmid>
    </source>
</reference>
<feature type="binding site" evidence="10">
    <location>
        <position position="314"/>
    </location>
    <ligand>
        <name>NAD(+)</name>
        <dbReference type="ChEBI" id="CHEBI:57540"/>
    </ligand>
</feature>
<proteinExistence type="inferred from homology"/>
<dbReference type="NCBIfam" id="TIGR03026">
    <property type="entry name" value="NDP-sugDHase"/>
    <property type="match status" value="1"/>
</dbReference>
<dbReference type="PANTHER" id="PTHR43750">
    <property type="entry name" value="UDP-GLUCOSE 6-DEHYDROGENASE TUAD"/>
    <property type="match status" value="1"/>
</dbReference>
<accession>E3HCU8</accession>
<dbReference type="HOGENOM" id="CLU_023810_2_0_0"/>
<dbReference type="RefSeq" id="WP_013388665.1">
    <property type="nucleotide sequence ID" value="NC_014633.1"/>
</dbReference>
<keyword evidence="4 7" id="KW-0560">Oxidoreductase</keyword>
<dbReference type="GO" id="GO:0051287">
    <property type="term" value="F:NAD binding"/>
    <property type="evidence" value="ECO:0007669"/>
    <property type="project" value="InterPro"/>
</dbReference>
<evidence type="ECO:0000256" key="9">
    <source>
        <dbReference type="PIRSR" id="PIRSR500134-2"/>
    </source>
</evidence>
<dbReference type="SUPFAM" id="SSF51735">
    <property type="entry name" value="NAD(P)-binding Rossmann-fold domains"/>
    <property type="match status" value="1"/>
</dbReference>
<keyword evidence="12" id="KW-0614">Plasmid</keyword>
<feature type="binding site" evidence="9">
    <location>
        <position position="307"/>
    </location>
    <ligand>
        <name>substrate</name>
    </ligand>
</feature>
<dbReference type="Pfam" id="PF03721">
    <property type="entry name" value="UDPG_MGDP_dh_N"/>
    <property type="match status" value="1"/>
</dbReference>
<evidence type="ECO:0000313" key="13">
    <source>
        <dbReference type="Proteomes" id="UP000006875"/>
    </source>
</evidence>
<evidence type="ECO:0000259" key="11">
    <source>
        <dbReference type="SMART" id="SM00984"/>
    </source>
</evidence>
<name>E3HCU8_ILYPC</name>
<dbReference type="SUPFAM" id="SSF52413">
    <property type="entry name" value="UDP-glucose/GDP-mannose dehydrogenase C-terminal domain"/>
    <property type="match status" value="1"/>
</dbReference>
<comment type="pathway">
    <text evidence="1">Nucleotide-sugar biosynthesis; UDP-alpha-D-glucuronate biosynthesis; UDP-alpha-D-glucuronate from UDP-alpha-D-glucose: step 1/1.</text>
</comment>
<dbReference type="GO" id="GO:0006065">
    <property type="term" value="P:UDP-glucuronate biosynthetic process"/>
    <property type="evidence" value="ECO:0007669"/>
    <property type="project" value="UniProtKB-UniPathway"/>
</dbReference>
<comment type="similarity">
    <text evidence="2 7">Belongs to the UDP-glucose/GDP-mannose dehydrogenase family.</text>
</comment>
<feature type="binding site" evidence="9">
    <location>
        <position position="306"/>
    </location>
    <ligand>
        <name>substrate</name>
    </ligand>
</feature>
<geneLocation type="plasmid" evidence="12 13">
    <name>pILYOP01</name>
</geneLocation>
<dbReference type="GO" id="GO:0000271">
    <property type="term" value="P:polysaccharide biosynthetic process"/>
    <property type="evidence" value="ECO:0007669"/>
    <property type="project" value="InterPro"/>
</dbReference>
<dbReference type="Proteomes" id="UP000006875">
    <property type="component" value="Plasmid pILYOP01"/>
</dbReference>
<feature type="binding site" evidence="10">
    <location>
        <position position="118"/>
    </location>
    <ligand>
        <name>NAD(+)</name>
        <dbReference type="ChEBI" id="CHEBI:57540"/>
    </ligand>
</feature>
<keyword evidence="13" id="KW-1185">Reference proteome</keyword>
<organism evidence="12 13">
    <name type="scientific">Ilyobacter polytropus (strain ATCC 51220 / DSM 2926 / LMG 16218 / CuHBu1)</name>
    <dbReference type="NCBI Taxonomy" id="572544"/>
    <lineage>
        <taxon>Bacteria</taxon>
        <taxon>Fusobacteriati</taxon>
        <taxon>Fusobacteriota</taxon>
        <taxon>Fusobacteriia</taxon>
        <taxon>Fusobacteriales</taxon>
        <taxon>Fusobacteriaceae</taxon>
        <taxon>Ilyobacter</taxon>
    </lineage>
</organism>
<feature type="binding site" evidence="10">
    <location>
        <position position="145"/>
    </location>
    <ligand>
        <name>NAD(+)</name>
        <dbReference type="ChEBI" id="CHEBI:57540"/>
    </ligand>
</feature>
<feature type="binding site" evidence="9">
    <location>
        <begin position="242"/>
        <end position="246"/>
    </location>
    <ligand>
        <name>substrate</name>
    </ligand>
</feature>
<feature type="domain" description="UDP-glucose/GDP-mannose dehydrogenase C-terminal" evidence="11">
    <location>
        <begin position="300"/>
        <end position="387"/>
    </location>
</feature>
<feature type="binding site" evidence="9">
    <location>
        <position position="197"/>
    </location>
    <ligand>
        <name>substrate</name>
    </ligand>
</feature>
<sequence length="388" mass="43693">MKICVAGTGYVGLSNAILLAQHNEVVALDVIQEKVDMINQRKSPIADVEIEDFLENKDLNLTATTDAYKAYEGAEYVIVSTPTNYDPDKHYFNTRTVEAVIANVLSINPESTIVVKSTVPVGYTKKVREMFDTDNIIFSPEFLREGKALYDNLYPSRIVVGEKSERAKKFAELLAQGAIKENIDILFTDSTEAEAIKLFSNTYLALRVAYFNELDTYAEIRGLNSKEIIEGVGLDPRIGSHYNNPSFGYGGYCLPKDTKQLRANYEDVPNNIIGAIVDANTTRKDHVADMIISKNPKIVGVYRLTMKTDSDNFRASAIQGIMKRIKAKGIEVVIFEPALEEESFFNSKVIRDLEEFKSISDIIVTNRLSDDLQDVEEKIYTRDLYKRD</sequence>